<dbReference type="RefSeq" id="WP_168553005.1">
    <property type="nucleotide sequence ID" value="NZ_JAAWWL010000002.1"/>
</dbReference>
<keyword evidence="2 3" id="KW-0697">Rotamase</keyword>
<dbReference type="InterPro" id="IPR019869">
    <property type="entry name" value="Motility-assoc_PPIase_GldI"/>
</dbReference>
<sequence length="185" mass="21344">MTRKLVVFFLCMVFISSCNESLPRRPIQNKSGSFYKESIERSRRILSLEEKRIKLIIEEDTVHDYLESANGFWYFYENHADSMIPQASTDDEVILKYNIMELDGDTIYRSDVLGMQQIKVDKTQLFPGLRNAIKLLKEGEKATFFFPSSQAFGYKGDNNKIGANVPVRSSLELLKILKPIDSLTR</sequence>
<feature type="domain" description="PPIase FKBP-type" evidence="5">
    <location>
        <begin position="90"/>
        <end position="177"/>
    </location>
</feature>
<dbReference type="EMBL" id="JAAWWL010000002">
    <property type="protein sequence ID" value="NKI32833.1"/>
    <property type="molecule type" value="Genomic_DNA"/>
</dbReference>
<evidence type="ECO:0000313" key="7">
    <source>
        <dbReference type="Proteomes" id="UP000718451"/>
    </source>
</evidence>
<gene>
    <name evidence="6" type="primary">gldI</name>
    <name evidence="6" type="ORF">HCU67_12825</name>
</gene>
<accession>A0ABX1GSB4</accession>
<evidence type="ECO:0000313" key="6">
    <source>
        <dbReference type="EMBL" id="NKI32833.1"/>
    </source>
</evidence>
<protein>
    <recommendedName>
        <fullName evidence="4">Peptidyl-prolyl cis-trans isomerase</fullName>
        <ecNumber evidence="4">5.2.1.8</ecNumber>
    </recommendedName>
</protein>
<dbReference type="InterPro" id="IPR046357">
    <property type="entry name" value="PPIase_dom_sf"/>
</dbReference>
<evidence type="ECO:0000256" key="1">
    <source>
        <dbReference type="ARBA" id="ARBA00000971"/>
    </source>
</evidence>
<comment type="caution">
    <text evidence="6">The sequence shown here is derived from an EMBL/GenBank/DDBJ whole genome shotgun (WGS) entry which is preliminary data.</text>
</comment>
<keyword evidence="7" id="KW-1185">Reference proteome</keyword>
<comment type="catalytic activity">
    <reaction evidence="1 3 4">
        <text>[protein]-peptidylproline (omega=180) = [protein]-peptidylproline (omega=0)</text>
        <dbReference type="Rhea" id="RHEA:16237"/>
        <dbReference type="Rhea" id="RHEA-COMP:10747"/>
        <dbReference type="Rhea" id="RHEA-COMP:10748"/>
        <dbReference type="ChEBI" id="CHEBI:83833"/>
        <dbReference type="ChEBI" id="CHEBI:83834"/>
        <dbReference type="EC" id="5.2.1.8"/>
    </reaction>
</comment>
<dbReference type="EC" id="5.2.1.8" evidence="4"/>
<keyword evidence="3 4" id="KW-0413">Isomerase</keyword>
<evidence type="ECO:0000256" key="4">
    <source>
        <dbReference type="RuleBase" id="RU003915"/>
    </source>
</evidence>
<evidence type="ECO:0000256" key="3">
    <source>
        <dbReference type="PROSITE-ProRule" id="PRU00277"/>
    </source>
</evidence>
<dbReference type="InterPro" id="IPR001179">
    <property type="entry name" value="PPIase_FKBP_dom"/>
</dbReference>
<dbReference type="PROSITE" id="PS51257">
    <property type="entry name" value="PROKAR_LIPOPROTEIN"/>
    <property type="match status" value="1"/>
</dbReference>
<evidence type="ECO:0000256" key="2">
    <source>
        <dbReference type="ARBA" id="ARBA00023110"/>
    </source>
</evidence>
<dbReference type="Pfam" id="PF00254">
    <property type="entry name" value="FKBP_C"/>
    <property type="match status" value="1"/>
</dbReference>
<dbReference type="SUPFAM" id="SSF54534">
    <property type="entry name" value="FKBP-like"/>
    <property type="match status" value="1"/>
</dbReference>
<dbReference type="PROSITE" id="PS50059">
    <property type="entry name" value="FKBP_PPIASE"/>
    <property type="match status" value="1"/>
</dbReference>
<reference evidence="6 7" key="1">
    <citation type="submission" date="2020-04" db="EMBL/GenBank/DDBJ databases">
        <authorList>
            <person name="Yoon J."/>
        </authorList>
    </citation>
    <scope>NUCLEOTIDE SEQUENCE [LARGE SCALE GENOMIC DNA]</scope>
    <source>
        <strain evidence="6 7">DJ-13</strain>
    </source>
</reference>
<name>A0ABX1GSB4_9FLAO</name>
<dbReference type="NCBIfam" id="TIGR03516">
    <property type="entry name" value="ppisom_GldI"/>
    <property type="match status" value="1"/>
</dbReference>
<proteinExistence type="inferred from homology"/>
<evidence type="ECO:0000259" key="5">
    <source>
        <dbReference type="PROSITE" id="PS50059"/>
    </source>
</evidence>
<dbReference type="Proteomes" id="UP000718451">
    <property type="component" value="Unassembled WGS sequence"/>
</dbReference>
<dbReference type="Gene3D" id="3.10.50.40">
    <property type="match status" value="1"/>
</dbReference>
<organism evidence="6 7">
    <name type="scientific">Croceivirga thetidis</name>
    <dbReference type="NCBI Taxonomy" id="2721623"/>
    <lineage>
        <taxon>Bacteria</taxon>
        <taxon>Pseudomonadati</taxon>
        <taxon>Bacteroidota</taxon>
        <taxon>Flavobacteriia</taxon>
        <taxon>Flavobacteriales</taxon>
        <taxon>Flavobacteriaceae</taxon>
        <taxon>Croceivirga</taxon>
    </lineage>
</organism>
<comment type="similarity">
    <text evidence="4">Belongs to the FKBP-type PPIase family.</text>
</comment>